<dbReference type="InterPro" id="IPR019692">
    <property type="entry name" value="CFP-6_PH"/>
</dbReference>
<feature type="domain" description="Low molecular weight protein antigen 6 PH" evidence="3">
    <location>
        <begin position="47"/>
        <end position="119"/>
    </location>
</feature>
<keyword evidence="2" id="KW-0812">Transmembrane</keyword>
<dbReference type="OrthoDB" id="4337405at2"/>
<evidence type="ECO:0000256" key="1">
    <source>
        <dbReference type="SAM" id="MobiDB-lite"/>
    </source>
</evidence>
<keyword evidence="2" id="KW-1133">Transmembrane helix</keyword>
<dbReference type="Pfam" id="PF10756">
    <property type="entry name" value="bPH_6"/>
    <property type="match status" value="1"/>
</dbReference>
<comment type="caution">
    <text evidence="4">The sequence shown here is derived from an EMBL/GenBank/DDBJ whole genome shotgun (WGS) entry which is preliminary data.</text>
</comment>
<feature type="transmembrane region" description="Helical" evidence="2">
    <location>
        <begin position="167"/>
        <end position="187"/>
    </location>
</feature>
<evidence type="ECO:0000256" key="2">
    <source>
        <dbReference type="SAM" id="Phobius"/>
    </source>
</evidence>
<keyword evidence="2" id="KW-0472">Membrane</keyword>
<accession>A0A964V2Z5</accession>
<dbReference type="EMBL" id="JAAAHS010000444">
    <property type="protein sequence ID" value="NBE56220.1"/>
    <property type="molecule type" value="Genomic_DNA"/>
</dbReference>
<dbReference type="AlphaFoldDB" id="A0A964V2Z5"/>
<reference evidence="4" key="1">
    <citation type="submission" date="2020-01" db="EMBL/GenBank/DDBJ databases">
        <title>Whole-genome analyses of novel actinobacteria.</title>
        <authorList>
            <person name="Sahin N."/>
        </authorList>
    </citation>
    <scope>NUCLEOTIDE SEQUENCE</scope>
    <source>
        <strain evidence="4">YC537</strain>
    </source>
</reference>
<sequence>MAGGVLLLALAVWLGGDALVRGDGRTPWLALAGLLFLVPLVVAYTVRPAVFAGAERLRVRNPFRTITLPWAAVEGLRAGYSSEVFASGGGKYQLWAIPVSLRARKRAARQQVRAAVEDPHGRTSTILSGRDSGRTRAPADQALDDLRELAEQHASDPGAQGEPTVRWAYEILAPCLAGAVLLAILVATG</sequence>
<dbReference type="RefSeq" id="WP_161704694.1">
    <property type="nucleotide sequence ID" value="NZ_JAAAHS010000444.1"/>
</dbReference>
<keyword evidence="5" id="KW-1185">Reference proteome</keyword>
<organism evidence="4 5">
    <name type="scientific">Streptomyces boluensis</name>
    <dbReference type="NCBI Taxonomy" id="1775135"/>
    <lineage>
        <taxon>Bacteria</taxon>
        <taxon>Bacillati</taxon>
        <taxon>Actinomycetota</taxon>
        <taxon>Actinomycetes</taxon>
        <taxon>Kitasatosporales</taxon>
        <taxon>Streptomycetaceae</taxon>
        <taxon>Streptomyces</taxon>
    </lineage>
</organism>
<proteinExistence type="predicted"/>
<evidence type="ECO:0000259" key="3">
    <source>
        <dbReference type="Pfam" id="PF10756"/>
    </source>
</evidence>
<dbReference type="Proteomes" id="UP000598297">
    <property type="component" value="Unassembled WGS sequence"/>
</dbReference>
<feature type="region of interest" description="Disordered" evidence="1">
    <location>
        <begin position="118"/>
        <end position="137"/>
    </location>
</feature>
<feature type="transmembrane region" description="Helical" evidence="2">
    <location>
        <begin position="28"/>
        <end position="50"/>
    </location>
</feature>
<evidence type="ECO:0000313" key="4">
    <source>
        <dbReference type="EMBL" id="NBE56220.1"/>
    </source>
</evidence>
<name>A0A964V2Z5_9ACTN</name>
<gene>
    <name evidence="4" type="ORF">GUY60_33275</name>
</gene>
<evidence type="ECO:0000313" key="5">
    <source>
        <dbReference type="Proteomes" id="UP000598297"/>
    </source>
</evidence>
<protein>
    <submittedName>
        <fullName evidence="4">PH domain-containing protein</fullName>
    </submittedName>
</protein>